<dbReference type="AlphaFoldDB" id="A0A0G4HNX4"/>
<feature type="compositionally biased region" description="Polar residues" evidence="1">
    <location>
        <begin position="1151"/>
        <end position="1167"/>
    </location>
</feature>
<feature type="region of interest" description="Disordered" evidence="1">
    <location>
        <begin position="520"/>
        <end position="542"/>
    </location>
</feature>
<evidence type="ECO:0000313" key="2">
    <source>
        <dbReference type="EMBL" id="CEM45937.1"/>
    </source>
</evidence>
<feature type="region of interest" description="Disordered" evidence="1">
    <location>
        <begin position="20"/>
        <end position="51"/>
    </location>
</feature>
<feature type="region of interest" description="Disordered" evidence="1">
    <location>
        <begin position="956"/>
        <end position="1001"/>
    </location>
</feature>
<feature type="region of interest" description="Disordered" evidence="1">
    <location>
        <begin position="477"/>
        <end position="496"/>
    </location>
</feature>
<feature type="region of interest" description="Disordered" evidence="1">
    <location>
        <begin position="378"/>
        <end position="421"/>
    </location>
</feature>
<organism evidence="2">
    <name type="scientific">Chromera velia CCMP2878</name>
    <dbReference type="NCBI Taxonomy" id="1169474"/>
    <lineage>
        <taxon>Eukaryota</taxon>
        <taxon>Sar</taxon>
        <taxon>Alveolata</taxon>
        <taxon>Colpodellida</taxon>
        <taxon>Chromeraceae</taxon>
        <taxon>Chromera</taxon>
    </lineage>
</organism>
<feature type="region of interest" description="Disordered" evidence="1">
    <location>
        <begin position="311"/>
        <end position="340"/>
    </location>
</feature>
<name>A0A0G4HNX4_9ALVE</name>
<sequence length="1192" mass="132219">MIETLTRQLQETKNCLARAEEKLPQKEAELKAPLEKGEQAGKNEMTTVKEERDEAVAQLSDLMEEDSRLEEDKKELESLLKEKIQELEEAERKLAEVKGERDVAEEESAKEKARLEETEALLQELQKQQEESREALEAFEQKLREKEEALATASSRAEGLEKRLEEIHGEYATLRDKAATLGGRLKETFEKLGEATTRAELLDAQLKGKEADMIQAAEKVKSLEELLASKDTELSSALSRLAALESSLREGEGDLAALGADKSRLIEEKNRLAEEKSELESDKKRLEMLSDERAQEINHLQKKLSEVIAERDSAKEEVKKARERESESRDGLEGKLRAKEEELTALSARVSTSLETHLEDIQNERGMLKVEAALPKADSRLADGKSQLEAHRRSLEERTEERQQDIKHLQSRLSEVEAERDAAIEEGGQLKRALEEGGERVRELENLLSGANQQSAQLEQRILQMEATASTLELELKETQQSPSVSREEGQRLETSVRTLEGELSRCRAGLASAERSIETLHGGPARQTEEVEQAREASDRGRVSVSLQKAEQMDAPFERTLQGEATVQLEEGPATVHDPEGRASALSDHVGAKLVEISDLEGTLSALRTALQTAESDQRLAALQLAESTSECQRLASELETERRSAAARQEEARLLSRSLDALNSETASLSETLAESQTRMHRLQVSLENAEAEKSSLLTELGSVRASSLQALESLEASLREARAAEQSRTAELRGTQEAAAAAQKRHESEMQSLRGKLESSEASLMRAEISVREARDGAERLKSELISAQASLASTQRVAEDKTAACERMEKELVASQESLRGARKEVVSLHEQCHALQRAVEAEAAEKVALQEGTVQLPERAAHLDEDISLLQKRLAAVTVERDTVSAEKQQLESERGRVHAEGEVFSLEAERLRGDLMREAEKRQTERMLREEAEAQLFRLSLSCLTKQPISTPVASPLMPANRPATDREHATGSSSSSSDRQGRERPAGSGVIPMVKSPTAGLRGVWGAQLRRLSLDVRELETEFARLGESVAPISCDKLHHSLAKYRAVTRASLASLRAYESRISNFSLALVVVERENEKLFSKLRELRGRSPSTMSLSLSPVRVSRTVPVTPTLPFPVDKPKISKRGESGKPEAALHELRHFRNTASPASPVRTSLSNIPLSRLEDYPPPFSVRQERGHVKGRSD</sequence>
<feature type="region of interest" description="Disordered" evidence="1">
    <location>
        <begin position="728"/>
        <end position="762"/>
    </location>
</feature>
<proteinExistence type="predicted"/>
<dbReference type="SUPFAM" id="SSF57997">
    <property type="entry name" value="Tropomyosin"/>
    <property type="match status" value="1"/>
</dbReference>
<accession>A0A0G4HNX4</accession>
<reference evidence="2" key="1">
    <citation type="submission" date="2014-11" db="EMBL/GenBank/DDBJ databases">
        <authorList>
            <person name="Otto D Thomas"/>
            <person name="Naeem Raeece"/>
        </authorList>
    </citation>
    <scope>NUCLEOTIDE SEQUENCE</scope>
</reference>
<dbReference type="PhylomeDB" id="A0A0G4HNX4"/>
<feature type="compositionally biased region" description="Basic and acidic residues" evidence="1">
    <location>
        <begin position="1181"/>
        <end position="1192"/>
    </location>
</feature>
<feature type="compositionally biased region" description="Basic and acidic residues" evidence="1">
    <location>
        <begin position="528"/>
        <end position="542"/>
    </location>
</feature>
<dbReference type="EMBL" id="CDMZ01003324">
    <property type="protein sequence ID" value="CEM45937.1"/>
    <property type="molecule type" value="Genomic_DNA"/>
</dbReference>
<feature type="region of interest" description="Disordered" evidence="1">
    <location>
        <begin position="1149"/>
        <end position="1192"/>
    </location>
</feature>
<protein>
    <submittedName>
        <fullName evidence="2">Uncharacterized protein</fullName>
    </submittedName>
</protein>
<gene>
    <name evidence="2" type="ORF">Cvel_1201</name>
</gene>
<dbReference type="VEuPathDB" id="CryptoDB:Cvel_1201"/>
<dbReference type="PANTHER" id="PTHR43941">
    <property type="entry name" value="STRUCTURAL MAINTENANCE OF CHROMOSOMES PROTEIN 2"/>
    <property type="match status" value="1"/>
</dbReference>
<evidence type="ECO:0000256" key="1">
    <source>
        <dbReference type="SAM" id="MobiDB-lite"/>
    </source>
</evidence>
<feature type="compositionally biased region" description="Basic and acidic residues" evidence="1">
    <location>
        <begin position="747"/>
        <end position="762"/>
    </location>
</feature>